<dbReference type="Proteomes" id="UP000664859">
    <property type="component" value="Unassembled WGS sequence"/>
</dbReference>
<name>A0A836C7B9_9STRA</name>
<keyword evidence="3" id="KW-1185">Reference proteome</keyword>
<keyword evidence="1" id="KW-1133">Transmembrane helix</keyword>
<feature type="transmembrane region" description="Helical" evidence="1">
    <location>
        <begin position="16"/>
        <end position="36"/>
    </location>
</feature>
<organism evidence="2 3">
    <name type="scientific">Tribonema minus</name>
    <dbReference type="NCBI Taxonomy" id="303371"/>
    <lineage>
        <taxon>Eukaryota</taxon>
        <taxon>Sar</taxon>
        <taxon>Stramenopiles</taxon>
        <taxon>Ochrophyta</taxon>
        <taxon>PX clade</taxon>
        <taxon>Xanthophyceae</taxon>
        <taxon>Tribonematales</taxon>
        <taxon>Tribonemataceae</taxon>
        <taxon>Tribonema</taxon>
    </lineage>
</organism>
<keyword evidence="1" id="KW-0812">Transmembrane</keyword>
<dbReference type="PANTHER" id="PTHR40135">
    <property type="entry name" value="MITOCHONDRIAL PHOSPHATE CARRIER PROTEIN"/>
    <property type="match status" value="1"/>
</dbReference>
<accession>A0A836C7B9</accession>
<keyword evidence="1" id="KW-0472">Membrane</keyword>
<reference evidence="2" key="1">
    <citation type="submission" date="2021-02" db="EMBL/GenBank/DDBJ databases">
        <title>First Annotated Genome of the Yellow-green Alga Tribonema minus.</title>
        <authorList>
            <person name="Mahan K.M."/>
        </authorList>
    </citation>
    <scope>NUCLEOTIDE SEQUENCE</scope>
    <source>
        <strain evidence="2">UTEX B ZZ1240</strain>
    </source>
</reference>
<gene>
    <name evidence="2" type="ORF">JKP88DRAFT_250000</name>
</gene>
<evidence type="ECO:0000256" key="1">
    <source>
        <dbReference type="SAM" id="Phobius"/>
    </source>
</evidence>
<sequence length="105" mass="12086">MVASRFVSKFNTFLPYFNFVVAGGALVFQTTVLYPWHIELERDFMQFKTDQHNRMEHRSNQNGKKFAHIEHTLSNIAHKDSVIHHHIVRPHASRAAAGPSFASAR</sequence>
<proteinExistence type="predicted"/>
<protein>
    <submittedName>
        <fullName evidence="2">Uncharacterized protein</fullName>
    </submittedName>
</protein>
<evidence type="ECO:0000313" key="2">
    <source>
        <dbReference type="EMBL" id="KAG5175735.1"/>
    </source>
</evidence>
<dbReference type="AlphaFoldDB" id="A0A836C7B9"/>
<dbReference type="PANTHER" id="PTHR40135:SF1">
    <property type="entry name" value="MITOCHONDRIAL PHOSPHATE CARRIER PROTEIN"/>
    <property type="match status" value="1"/>
</dbReference>
<comment type="caution">
    <text evidence="2">The sequence shown here is derived from an EMBL/GenBank/DDBJ whole genome shotgun (WGS) entry which is preliminary data.</text>
</comment>
<dbReference type="OrthoDB" id="9992270at2759"/>
<evidence type="ECO:0000313" key="3">
    <source>
        <dbReference type="Proteomes" id="UP000664859"/>
    </source>
</evidence>
<dbReference type="EMBL" id="JAFCMP010000546">
    <property type="protein sequence ID" value="KAG5175735.1"/>
    <property type="molecule type" value="Genomic_DNA"/>
</dbReference>